<evidence type="ECO:0000256" key="1">
    <source>
        <dbReference type="SAM" id="MobiDB-lite"/>
    </source>
</evidence>
<dbReference type="AlphaFoldDB" id="A0A250IB44"/>
<evidence type="ECO:0000256" key="2">
    <source>
        <dbReference type="SAM" id="SignalP"/>
    </source>
</evidence>
<keyword evidence="2" id="KW-0732">Signal</keyword>
<protein>
    <submittedName>
        <fullName evidence="3">Uncharacterized protein</fullName>
    </submittedName>
</protein>
<name>A0A250IB44_9BACT</name>
<dbReference type="EMBL" id="CP022163">
    <property type="protein sequence ID" value="ATB28186.1"/>
    <property type="molecule type" value="Genomic_DNA"/>
</dbReference>
<proteinExistence type="predicted"/>
<organism evidence="3 4">
    <name type="scientific">Melittangium boletus DSM 14713</name>
    <dbReference type="NCBI Taxonomy" id="1294270"/>
    <lineage>
        <taxon>Bacteria</taxon>
        <taxon>Pseudomonadati</taxon>
        <taxon>Myxococcota</taxon>
        <taxon>Myxococcia</taxon>
        <taxon>Myxococcales</taxon>
        <taxon>Cystobacterineae</taxon>
        <taxon>Archangiaceae</taxon>
        <taxon>Melittangium</taxon>
    </lineage>
</organism>
<feature type="compositionally biased region" description="Pro residues" evidence="1">
    <location>
        <begin position="147"/>
        <end position="170"/>
    </location>
</feature>
<reference evidence="3 4" key="1">
    <citation type="submission" date="2017-06" db="EMBL/GenBank/DDBJ databases">
        <authorList>
            <person name="Kim H.J."/>
            <person name="Triplett B.A."/>
        </authorList>
    </citation>
    <scope>NUCLEOTIDE SEQUENCE [LARGE SCALE GENOMIC DNA]</scope>
    <source>
        <strain evidence="3 4">DSM 14713</strain>
    </source>
</reference>
<feature type="compositionally biased region" description="Basic residues" evidence="1">
    <location>
        <begin position="186"/>
        <end position="197"/>
    </location>
</feature>
<feature type="compositionally biased region" description="Basic and acidic residues" evidence="1">
    <location>
        <begin position="120"/>
        <end position="129"/>
    </location>
</feature>
<dbReference type="OrthoDB" id="5383145at2"/>
<feature type="region of interest" description="Disordered" evidence="1">
    <location>
        <begin position="70"/>
        <end position="197"/>
    </location>
</feature>
<feature type="compositionally biased region" description="Polar residues" evidence="1">
    <location>
        <begin position="101"/>
        <end position="110"/>
    </location>
</feature>
<sequence length="197" mass="21510">MALLPLVLLLSLGAQSDQTIPAGCREDYGTCREDCTIDYGGGTTKYRQLGKCIDGCTKERDACTTRHYSLRDTSNDMPSYQEPKESLADWEREESSGGGQTTPASGTVTDTSRRGVYRASQEEPAPREEDASEETTPTASAEEEQPAPAPLAPRLHLPPPRPPGASPSPLRPSASPSTRNSGATRTRTRRRLHRPRW</sequence>
<evidence type="ECO:0000313" key="4">
    <source>
        <dbReference type="Proteomes" id="UP000217289"/>
    </source>
</evidence>
<dbReference type="KEGG" id="mbd:MEBOL_001632"/>
<feature type="chain" id="PRO_5012038308" evidence="2">
    <location>
        <begin position="17"/>
        <end position="197"/>
    </location>
</feature>
<keyword evidence="4" id="KW-1185">Reference proteome</keyword>
<evidence type="ECO:0000313" key="3">
    <source>
        <dbReference type="EMBL" id="ATB28186.1"/>
    </source>
</evidence>
<feature type="compositionally biased region" description="Low complexity" evidence="1">
    <location>
        <begin position="171"/>
        <end position="185"/>
    </location>
</feature>
<feature type="signal peptide" evidence="2">
    <location>
        <begin position="1"/>
        <end position="16"/>
    </location>
</feature>
<gene>
    <name evidence="3" type="ORF">MEBOL_001632</name>
</gene>
<accession>A0A250IB44</accession>
<feature type="compositionally biased region" description="Basic and acidic residues" evidence="1">
    <location>
        <begin position="82"/>
        <end position="95"/>
    </location>
</feature>
<dbReference type="RefSeq" id="WP_095976889.1">
    <property type="nucleotide sequence ID" value="NZ_CP022163.1"/>
</dbReference>
<dbReference type="Proteomes" id="UP000217289">
    <property type="component" value="Chromosome"/>
</dbReference>